<evidence type="ECO:0000313" key="2">
    <source>
        <dbReference type="EMBL" id="RCW64843.1"/>
    </source>
</evidence>
<name>A0A368XA55_9BACI</name>
<evidence type="ECO:0000259" key="1">
    <source>
        <dbReference type="PROSITE" id="PS51704"/>
    </source>
</evidence>
<dbReference type="OrthoDB" id="384721at2"/>
<comment type="caution">
    <text evidence="2">The sequence shown here is derived from an EMBL/GenBank/DDBJ whole genome shotgun (WGS) entry which is preliminary data.</text>
</comment>
<feature type="domain" description="GP-PDE" evidence="1">
    <location>
        <begin position="3"/>
        <end position="239"/>
    </location>
</feature>
<evidence type="ECO:0000313" key="3">
    <source>
        <dbReference type="Proteomes" id="UP000252585"/>
    </source>
</evidence>
<organism evidence="2 3">
    <name type="scientific">Saliterribacillus persicus</name>
    <dbReference type="NCBI Taxonomy" id="930114"/>
    <lineage>
        <taxon>Bacteria</taxon>
        <taxon>Bacillati</taxon>
        <taxon>Bacillota</taxon>
        <taxon>Bacilli</taxon>
        <taxon>Bacillales</taxon>
        <taxon>Bacillaceae</taxon>
        <taxon>Saliterribacillus</taxon>
    </lineage>
</organism>
<gene>
    <name evidence="2" type="ORF">DFR57_11220</name>
</gene>
<dbReference type="Gene3D" id="3.20.20.190">
    <property type="entry name" value="Phosphatidylinositol (PI) phosphodiesterase"/>
    <property type="match status" value="1"/>
</dbReference>
<dbReference type="GO" id="GO:0008081">
    <property type="term" value="F:phosphoric diester hydrolase activity"/>
    <property type="evidence" value="ECO:0007669"/>
    <property type="project" value="InterPro"/>
</dbReference>
<dbReference type="AlphaFoldDB" id="A0A368XA55"/>
<reference evidence="2 3" key="1">
    <citation type="submission" date="2018-07" db="EMBL/GenBank/DDBJ databases">
        <title>Genomic Encyclopedia of Type Strains, Phase IV (KMG-IV): sequencing the most valuable type-strain genomes for metagenomic binning, comparative biology and taxonomic classification.</title>
        <authorList>
            <person name="Goeker M."/>
        </authorList>
    </citation>
    <scope>NUCLEOTIDE SEQUENCE [LARGE SCALE GENOMIC DNA]</scope>
    <source>
        <strain evidence="2 3">DSM 27696</strain>
    </source>
</reference>
<dbReference type="PANTHER" id="PTHR46211">
    <property type="entry name" value="GLYCEROPHOSPHORYL DIESTER PHOSPHODIESTERASE"/>
    <property type="match status" value="1"/>
</dbReference>
<dbReference type="SUPFAM" id="SSF51695">
    <property type="entry name" value="PLC-like phosphodiesterases"/>
    <property type="match status" value="1"/>
</dbReference>
<dbReference type="RefSeq" id="WP_114353732.1">
    <property type="nucleotide sequence ID" value="NZ_QPJJ01000012.1"/>
</dbReference>
<sequence>MNQLIFAHRGASKKAPENTMAAFELAYQMGADGIETDVQLTKDQIPVLIHDETLRRTTNGTGFVQDYTFNELQKLDAGSWHSKSYQNEKIPSLEAFLKWSKDKEIQLNIELKNNVLEYNEIESKVIYLIDKYKLTQKTTISTFNEKSLRTICNNHPTIETAFLISSKIRDLYTHATELSVRGIHMKYHLLTKNFIKNAEKHDLYIGTYTVNHPILIKRMMRLGCRVIITDVPDIAKKVINT</sequence>
<dbReference type="Pfam" id="PF03009">
    <property type="entry name" value="GDPD"/>
    <property type="match status" value="1"/>
</dbReference>
<dbReference type="EMBL" id="QPJJ01000012">
    <property type="protein sequence ID" value="RCW64843.1"/>
    <property type="molecule type" value="Genomic_DNA"/>
</dbReference>
<dbReference type="PANTHER" id="PTHR46211:SF1">
    <property type="entry name" value="GLYCEROPHOSPHODIESTER PHOSPHODIESTERASE, CYTOPLASMIC"/>
    <property type="match status" value="1"/>
</dbReference>
<dbReference type="GO" id="GO:0006629">
    <property type="term" value="P:lipid metabolic process"/>
    <property type="evidence" value="ECO:0007669"/>
    <property type="project" value="InterPro"/>
</dbReference>
<dbReference type="InterPro" id="IPR017946">
    <property type="entry name" value="PLC-like_Pdiesterase_TIM-brl"/>
</dbReference>
<protein>
    <submittedName>
        <fullName evidence="2">Glycerophosphoryl diester phosphodiesterase</fullName>
    </submittedName>
</protein>
<dbReference type="PROSITE" id="PS51704">
    <property type="entry name" value="GP_PDE"/>
    <property type="match status" value="1"/>
</dbReference>
<accession>A0A368XA55</accession>
<dbReference type="InterPro" id="IPR030395">
    <property type="entry name" value="GP_PDE_dom"/>
</dbReference>
<keyword evidence="3" id="KW-1185">Reference proteome</keyword>
<dbReference type="Proteomes" id="UP000252585">
    <property type="component" value="Unassembled WGS sequence"/>
</dbReference>
<proteinExistence type="predicted"/>